<dbReference type="GO" id="GO:0005634">
    <property type="term" value="C:nucleus"/>
    <property type="evidence" value="ECO:0007669"/>
    <property type="project" value="UniProtKB-SubCell"/>
</dbReference>
<dbReference type="Proteomes" id="UP000000305">
    <property type="component" value="Unassembled WGS sequence"/>
</dbReference>
<evidence type="ECO:0000256" key="7">
    <source>
        <dbReference type="ARBA" id="ARBA00022490"/>
    </source>
</evidence>
<dbReference type="FunFam" id="2.40.30.10:FF:000052">
    <property type="entry name" value="Selenocysteine-specific elongation factor EF-Sec"/>
    <property type="match status" value="1"/>
</dbReference>
<dbReference type="InterPro" id="IPR049393">
    <property type="entry name" value="eEFSec_III"/>
</dbReference>
<dbReference type="GO" id="GO:0003924">
    <property type="term" value="F:GTPase activity"/>
    <property type="evidence" value="ECO:0007669"/>
    <property type="project" value="InterPro"/>
</dbReference>
<evidence type="ECO:0000256" key="1">
    <source>
        <dbReference type="ARBA" id="ARBA00001936"/>
    </source>
</evidence>
<dbReference type="eggNOG" id="KOG0461">
    <property type="taxonomic scope" value="Eukaryota"/>
</dbReference>
<dbReference type="InParanoid" id="E9HEQ4"/>
<dbReference type="STRING" id="6669.E9HEQ4"/>
<evidence type="ECO:0000256" key="10">
    <source>
        <dbReference type="ARBA" id="ARBA00022801"/>
    </source>
</evidence>
<evidence type="ECO:0000256" key="14">
    <source>
        <dbReference type="ARBA" id="ARBA00049117"/>
    </source>
</evidence>
<reference evidence="19 20" key="1">
    <citation type="journal article" date="2011" name="Science">
        <title>The ecoresponsive genome of Daphnia pulex.</title>
        <authorList>
            <person name="Colbourne J.K."/>
            <person name="Pfrender M.E."/>
            <person name="Gilbert D."/>
            <person name="Thomas W.K."/>
            <person name="Tucker A."/>
            <person name="Oakley T.H."/>
            <person name="Tokishita S."/>
            <person name="Aerts A."/>
            <person name="Arnold G.J."/>
            <person name="Basu M.K."/>
            <person name="Bauer D.J."/>
            <person name="Caceres C.E."/>
            <person name="Carmel L."/>
            <person name="Casola C."/>
            <person name="Choi J.H."/>
            <person name="Detter J.C."/>
            <person name="Dong Q."/>
            <person name="Dusheyko S."/>
            <person name="Eads B.D."/>
            <person name="Frohlich T."/>
            <person name="Geiler-Samerotte K.A."/>
            <person name="Gerlach D."/>
            <person name="Hatcher P."/>
            <person name="Jogdeo S."/>
            <person name="Krijgsveld J."/>
            <person name="Kriventseva E.V."/>
            <person name="Kultz D."/>
            <person name="Laforsch C."/>
            <person name="Lindquist E."/>
            <person name="Lopez J."/>
            <person name="Manak J.R."/>
            <person name="Muller J."/>
            <person name="Pangilinan J."/>
            <person name="Patwardhan R.P."/>
            <person name="Pitluck S."/>
            <person name="Pritham E.J."/>
            <person name="Rechtsteiner A."/>
            <person name="Rho M."/>
            <person name="Rogozin I.B."/>
            <person name="Sakarya O."/>
            <person name="Salamov A."/>
            <person name="Schaack S."/>
            <person name="Shapiro H."/>
            <person name="Shiga Y."/>
            <person name="Skalitzky C."/>
            <person name="Smith Z."/>
            <person name="Souvorov A."/>
            <person name="Sung W."/>
            <person name="Tang Z."/>
            <person name="Tsuchiya D."/>
            <person name="Tu H."/>
            <person name="Vos H."/>
            <person name="Wang M."/>
            <person name="Wolf Y.I."/>
            <person name="Yamagata H."/>
            <person name="Yamada T."/>
            <person name="Ye Y."/>
            <person name="Shaw J.R."/>
            <person name="Andrews J."/>
            <person name="Crease T.J."/>
            <person name="Tang H."/>
            <person name="Lucas S.M."/>
            <person name="Robertson H.M."/>
            <person name="Bork P."/>
            <person name="Koonin E.V."/>
            <person name="Zdobnov E.M."/>
            <person name="Grigoriev I.V."/>
            <person name="Lynch M."/>
            <person name="Boore J.L."/>
        </authorList>
    </citation>
    <scope>NUCLEOTIDE SEQUENCE [LARGE SCALE GENOMIC DNA]</scope>
</reference>
<protein>
    <recommendedName>
        <fullName evidence="5">Selenocysteine-specific elongation factor</fullName>
    </recommendedName>
    <alternativeName>
        <fullName evidence="17">Elongation factor sec</fullName>
    </alternativeName>
    <alternativeName>
        <fullName evidence="16">Eukaryotic elongation factor, selenocysteine-tRNA-specific</fullName>
    </alternativeName>
</protein>
<evidence type="ECO:0000256" key="8">
    <source>
        <dbReference type="ARBA" id="ARBA00022553"/>
    </source>
</evidence>
<organism evidence="19 20">
    <name type="scientific">Daphnia pulex</name>
    <name type="common">Water flea</name>
    <dbReference type="NCBI Taxonomy" id="6669"/>
    <lineage>
        <taxon>Eukaryota</taxon>
        <taxon>Metazoa</taxon>
        <taxon>Ecdysozoa</taxon>
        <taxon>Arthropoda</taxon>
        <taxon>Crustacea</taxon>
        <taxon>Branchiopoda</taxon>
        <taxon>Diplostraca</taxon>
        <taxon>Cladocera</taxon>
        <taxon>Anomopoda</taxon>
        <taxon>Daphniidae</taxon>
        <taxon>Daphnia</taxon>
    </lineage>
</organism>
<proteinExistence type="predicted"/>
<dbReference type="PANTHER" id="PTHR43721">
    <property type="entry name" value="ELONGATION FACTOR TU-RELATED"/>
    <property type="match status" value="1"/>
</dbReference>
<comment type="function">
    <text evidence="15">Translation factor required for the incorporation of the rare amino acid selenocysteine encoded by UGA codons. Replaces the eRF1-eRF3-GTP ternary complex for the insertion of selenocysteine directed by the UGA codon. Insertion of selenocysteine at UGA codons is mediated by SECISBP2 and EEFSEC: SECISBP2 (1) specifically binds the SECIS sequence once the 80S ribosome encounters an in-frame UGA codon and (2) contacts the RPS27A/eS31 of the 40S ribosome before ribosome stalling. (3) GTP-bound EEFSEC then delivers selenocysteinyl-tRNA(Sec) to the 80S ribosome and adopts a preaccommodated state conformation. (4) After GTP hydrolysis, EEFSEC dissociates from the assembly, selenocysteinyl-tRNA(Sec) accommodates, and peptide bond synthesis and selenoprotein elongation occur.</text>
</comment>
<dbReference type="SUPFAM" id="SSF52540">
    <property type="entry name" value="P-loop containing nucleoside triphosphate hydrolases"/>
    <property type="match status" value="1"/>
</dbReference>
<evidence type="ECO:0000256" key="9">
    <source>
        <dbReference type="ARBA" id="ARBA00022741"/>
    </source>
</evidence>
<evidence type="ECO:0000313" key="19">
    <source>
        <dbReference type="EMBL" id="EFX69793.1"/>
    </source>
</evidence>
<evidence type="ECO:0000256" key="15">
    <source>
        <dbReference type="ARBA" id="ARBA00054716"/>
    </source>
</evidence>
<dbReference type="Gene3D" id="2.40.30.10">
    <property type="entry name" value="Translation factors"/>
    <property type="match status" value="2"/>
</dbReference>
<dbReference type="InterPro" id="IPR027417">
    <property type="entry name" value="P-loop_NTPase"/>
</dbReference>
<dbReference type="GO" id="GO:0003746">
    <property type="term" value="F:translation elongation factor activity"/>
    <property type="evidence" value="ECO:0000318"/>
    <property type="project" value="GO_Central"/>
</dbReference>
<dbReference type="CDD" id="cd01889">
    <property type="entry name" value="SelB_euk"/>
    <property type="match status" value="1"/>
</dbReference>
<accession>E9HEQ4</accession>
<dbReference type="OMA" id="CFAIKGQ"/>
<gene>
    <name evidence="19" type="ORF">DAPPUDRAFT_328763</name>
</gene>
<keyword evidence="9" id="KW-0547">Nucleotide-binding</keyword>
<dbReference type="SUPFAM" id="SSF50447">
    <property type="entry name" value="Translation proteins"/>
    <property type="match status" value="1"/>
</dbReference>
<evidence type="ECO:0000256" key="6">
    <source>
        <dbReference type="ARBA" id="ARBA00022481"/>
    </source>
</evidence>
<dbReference type="FunFam" id="3.40.50.300:FF:000900">
    <property type="entry name" value="Eukaryotic elongation factor, selenocysteine-tRNA-specific"/>
    <property type="match status" value="1"/>
</dbReference>
<dbReference type="InterPro" id="IPR009000">
    <property type="entry name" value="Transl_B-barrel_sf"/>
</dbReference>
<dbReference type="GO" id="GO:0001514">
    <property type="term" value="P:selenocysteine incorporation"/>
    <property type="evidence" value="ECO:0000318"/>
    <property type="project" value="GO_Central"/>
</dbReference>
<keyword evidence="8" id="KW-0597">Phosphoprotein</keyword>
<evidence type="ECO:0000256" key="4">
    <source>
        <dbReference type="ARBA" id="ARBA00004496"/>
    </source>
</evidence>
<dbReference type="HOGENOM" id="CLU_019148_1_0_1"/>
<dbReference type="Pfam" id="PF00009">
    <property type="entry name" value="GTP_EFTU"/>
    <property type="match status" value="1"/>
</dbReference>
<dbReference type="Pfam" id="PF21131">
    <property type="entry name" value="eEFSec_4th"/>
    <property type="match status" value="1"/>
</dbReference>
<dbReference type="Gene3D" id="3.40.50.300">
    <property type="entry name" value="P-loop containing nucleotide triphosphate hydrolases"/>
    <property type="match status" value="1"/>
</dbReference>
<evidence type="ECO:0000256" key="13">
    <source>
        <dbReference type="ARBA" id="ARBA00023242"/>
    </source>
</evidence>
<keyword evidence="13" id="KW-0539">Nucleus</keyword>
<evidence type="ECO:0000256" key="12">
    <source>
        <dbReference type="ARBA" id="ARBA00023134"/>
    </source>
</evidence>
<dbReference type="CDD" id="cd03696">
    <property type="entry name" value="SelB_II"/>
    <property type="match status" value="1"/>
</dbReference>
<dbReference type="AlphaFoldDB" id="E9HEQ4"/>
<dbReference type="PROSITE" id="PS51722">
    <property type="entry name" value="G_TR_2"/>
    <property type="match status" value="1"/>
</dbReference>
<evidence type="ECO:0000313" key="20">
    <source>
        <dbReference type="Proteomes" id="UP000000305"/>
    </source>
</evidence>
<name>E9HEQ4_DAPPU</name>
<dbReference type="CDD" id="cd04094">
    <property type="entry name" value="eSelB_III"/>
    <property type="match status" value="1"/>
</dbReference>
<evidence type="ECO:0000259" key="18">
    <source>
        <dbReference type="PROSITE" id="PS51722"/>
    </source>
</evidence>
<dbReference type="EMBL" id="GL732630">
    <property type="protein sequence ID" value="EFX69793.1"/>
    <property type="molecule type" value="Genomic_DNA"/>
</dbReference>
<keyword evidence="20" id="KW-1185">Reference proteome</keyword>
<dbReference type="PhylomeDB" id="E9HEQ4"/>
<evidence type="ECO:0000256" key="5">
    <source>
        <dbReference type="ARBA" id="ARBA00015953"/>
    </source>
</evidence>
<dbReference type="GO" id="GO:0005525">
    <property type="term" value="F:GTP binding"/>
    <property type="evidence" value="ECO:0007669"/>
    <property type="project" value="UniProtKB-KW"/>
</dbReference>
<evidence type="ECO:0000256" key="17">
    <source>
        <dbReference type="ARBA" id="ARBA00082387"/>
    </source>
</evidence>
<dbReference type="InterPro" id="IPR000795">
    <property type="entry name" value="T_Tr_GTP-bd_dom"/>
</dbReference>
<dbReference type="PRINTS" id="PR00315">
    <property type="entry name" value="ELONGATNFCT"/>
</dbReference>
<dbReference type="PANTHER" id="PTHR43721:SF11">
    <property type="entry name" value="SELENOCYSTEINE-SPECIFIC ELONGATION FACTOR"/>
    <property type="match status" value="1"/>
</dbReference>
<evidence type="ECO:0000256" key="16">
    <source>
        <dbReference type="ARBA" id="ARBA00076506"/>
    </source>
</evidence>
<evidence type="ECO:0000256" key="3">
    <source>
        <dbReference type="ARBA" id="ARBA00004123"/>
    </source>
</evidence>
<dbReference type="Pfam" id="PF21208">
    <property type="entry name" value="euk_SelB_III"/>
    <property type="match status" value="1"/>
</dbReference>
<dbReference type="InterPro" id="IPR050055">
    <property type="entry name" value="EF-Tu_GTPase"/>
</dbReference>
<dbReference type="OrthoDB" id="2067at2759"/>
<comment type="cofactor">
    <cofactor evidence="2">
        <name>Mg(2+)</name>
        <dbReference type="ChEBI" id="CHEBI:18420"/>
    </cofactor>
</comment>
<keyword evidence="10" id="KW-0378">Hydrolase</keyword>
<keyword evidence="7" id="KW-0963">Cytoplasm</keyword>
<dbReference type="KEGG" id="dpx:DAPPUDRAFT_328763"/>
<comment type="cofactor">
    <cofactor evidence="1">
        <name>Mn(2+)</name>
        <dbReference type="ChEBI" id="CHEBI:29035"/>
    </cofactor>
</comment>
<comment type="catalytic activity">
    <reaction evidence="14">
        <text>GTP + H2O = GDP + phosphate + H(+)</text>
        <dbReference type="Rhea" id="RHEA:19669"/>
        <dbReference type="ChEBI" id="CHEBI:15377"/>
        <dbReference type="ChEBI" id="CHEBI:15378"/>
        <dbReference type="ChEBI" id="CHEBI:37565"/>
        <dbReference type="ChEBI" id="CHEBI:43474"/>
        <dbReference type="ChEBI" id="CHEBI:58189"/>
    </reaction>
    <physiologicalReaction direction="left-to-right" evidence="14">
        <dbReference type="Rhea" id="RHEA:19670"/>
    </physiologicalReaction>
</comment>
<dbReference type="InterPro" id="IPR049394">
    <property type="entry name" value="eEFSec_C"/>
</dbReference>
<keyword evidence="6" id="KW-0488">Methylation</keyword>
<dbReference type="NCBIfam" id="TIGR00231">
    <property type="entry name" value="small_GTP"/>
    <property type="match status" value="1"/>
</dbReference>
<dbReference type="FunCoup" id="E9HEQ4">
    <property type="interactions" value="475"/>
</dbReference>
<dbReference type="GO" id="GO:0005737">
    <property type="term" value="C:cytoplasm"/>
    <property type="evidence" value="ECO:0007669"/>
    <property type="project" value="UniProtKB-SubCell"/>
</dbReference>
<evidence type="ECO:0000256" key="2">
    <source>
        <dbReference type="ARBA" id="ARBA00001946"/>
    </source>
</evidence>
<feature type="domain" description="Tr-type G" evidence="18">
    <location>
        <begin position="3"/>
        <end position="200"/>
    </location>
</feature>
<comment type="subcellular location">
    <subcellularLocation>
        <location evidence="4">Cytoplasm</location>
    </subcellularLocation>
    <subcellularLocation>
        <location evidence="3">Nucleus</location>
    </subcellularLocation>
</comment>
<keyword evidence="11" id="KW-0648">Protein biosynthesis</keyword>
<keyword evidence="12" id="KW-0342">GTP-binding</keyword>
<sequence>MSTLNINLGVLGHVDSGKTTLVKALSSIASTACFDKNPQSKERGITLDLGFSSFSVDLPDHVKCDISSLYTKLQFTLVDCPGHASLIKTIIGGAQIIDMMLLVIDITKGMQTQTAECLVIGEITCNQMIVVLNKIDLIPNEKRQLTIEKMTKKIQLTLKNTKFHSCTIVAVSACSDTSELASNGIPNLIEILKQLVFIPKRDTSGSFLFSVDHCFPIKGQGTVMTGTVLQGKISINDAIEIPMLKLTRKVKSMQMFHQGVESAFQGDRLGICVTQFDPKLLERGMACSPGSLPMAYGLIVNVDKVIYYKQTIKNKTKYHITLGHETVMARIHLFQSAVPELNFDIDYKYCDEIAEKTGDFFFAVLEFDHPVPVVPRGLIIGSKFDTDIHSNTCRIAFKGNVLFVFGDENYRGDLVQLKVYKTKVREGVVERMTSSCEVIGKNLVKKETNVQPFINLKVTLSTGEIGIIEGSFGQSGKIKIRFLDGLKDNTQLLLAALNKKKKPQESSASDEKNVQVKIFLSFKRYIYDPHKKMIQT</sequence>
<evidence type="ECO:0000256" key="11">
    <source>
        <dbReference type="ARBA" id="ARBA00022917"/>
    </source>
</evidence>
<dbReference type="InterPro" id="IPR005225">
    <property type="entry name" value="Small_GTP-bd"/>
</dbReference>